<keyword evidence="2" id="KW-0808">Transferase</keyword>
<evidence type="ECO:0000313" key="11">
    <source>
        <dbReference type="Proteomes" id="UP000039865"/>
    </source>
</evidence>
<dbReference type="EMBL" id="CCKQ01018701">
    <property type="protein sequence ID" value="CDW90682.1"/>
    <property type="molecule type" value="Genomic_DNA"/>
</dbReference>
<dbReference type="SUPFAM" id="SSF56112">
    <property type="entry name" value="Protein kinase-like (PK-like)"/>
    <property type="match status" value="1"/>
</dbReference>
<dbReference type="Proteomes" id="UP000039865">
    <property type="component" value="Unassembled WGS sequence"/>
</dbReference>
<dbReference type="InterPro" id="IPR000961">
    <property type="entry name" value="AGC-kinase_C"/>
</dbReference>
<proteinExistence type="predicted"/>
<dbReference type="OrthoDB" id="63267at2759"/>
<dbReference type="InterPro" id="IPR017441">
    <property type="entry name" value="Protein_kinase_ATP_BS"/>
</dbReference>
<feature type="domain" description="AGC-kinase C-terminal" evidence="9">
    <location>
        <begin position="286"/>
        <end position="374"/>
    </location>
</feature>
<gene>
    <name evidence="10" type="primary">Contig6403.g6850</name>
    <name evidence="10" type="ORF">STYLEM_19827</name>
</gene>
<dbReference type="PROSITE" id="PS51285">
    <property type="entry name" value="AGC_KINASE_CTER"/>
    <property type="match status" value="1"/>
</dbReference>
<name>A0A078BBP4_STYLE</name>
<dbReference type="InterPro" id="IPR000719">
    <property type="entry name" value="Prot_kinase_dom"/>
</dbReference>
<dbReference type="FunFam" id="3.30.200.20:FF:000042">
    <property type="entry name" value="Aurora kinase A"/>
    <property type="match status" value="1"/>
</dbReference>
<evidence type="ECO:0000256" key="5">
    <source>
        <dbReference type="ARBA" id="ARBA00022840"/>
    </source>
</evidence>
<feature type="binding site" evidence="6">
    <location>
        <position position="111"/>
    </location>
    <ligand>
        <name>ATP</name>
        <dbReference type="ChEBI" id="CHEBI:30616"/>
    </ligand>
</feature>
<feature type="domain" description="Protein kinase" evidence="8">
    <location>
        <begin position="78"/>
        <end position="285"/>
    </location>
</feature>
<keyword evidence="1" id="KW-0723">Serine/threonine-protein kinase</keyword>
<feature type="compositionally biased region" description="Polar residues" evidence="7">
    <location>
        <begin position="350"/>
        <end position="368"/>
    </location>
</feature>
<feature type="compositionally biased region" description="Gly residues" evidence="7">
    <location>
        <begin position="338"/>
        <end position="348"/>
    </location>
</feature>
<dbReference type="InParanoid" id="A0A078BBP4"/>
<accession>A0A078BBP4</accession>
<dbReference type="SMART" id="SM00133">
    <property type="entry name" value="S_TK_X"/>
    <property type="match status" value="1"/>
</dbReference>
<dbReference type="InterPro" id="IPR011009">
    <property type="entry name" value="Kinase-like_dom_sf"/>
</dbReference>
<dbReference type="CDD" id="cd05123">
    <property type="entry name" value="STKc_AGC"/>
    <property type="match status" value="1"/>
</dbReference>
<dbReference type="InterPro" id="IPR045270">
    <property type="entry name" value="STKc_AGC"/>
</dbReference>
<evidence type="ECO:0000259" key="8">
    <source>
        <dbReference type="PROSITE" id="PS50011"/>
    </source>
</evidence>
<organism evidence="10 11">
    <name type="scientific">Stylonychia lemnae</name>
    <name type="common">Ciliate</name>
    <dbReference type="NCBI Taxonomy" id="5949"/>
    <lineage>
        <taxon>Eukaryota</taxon>
        <taxon>Sar</taxon>
        <taxon>Alveolata</taxon>
        <taxon>Ciliophora</taxon>
        <taxon>Intramacronucleata</taxon>
        <taxon>Spirotrichea</taxon>
        <taxon>Stichotrichia</taxon>
        <taxon>Sporadotrichida</taxon>
        <taxon>Oxytrichidae</taxon>
        <taxon>Stylonychinae</taxon>
        <taxon>Stylonychia</taxon>
    </lineage>
</organism>
<evidence type="ECO:0000256" key="1">
    <source>
        <dbReference type="ARBA" id="ARBA00022527"/>
    </source>
</evidence>
<dbReference type="PROSITE" id="PS50011">
    <property type="entry name" value="PROTEIN_KINASE_DOM"/>
    <property type="match status" value="1"/>
</dbReference>
<evidence type="ECO:0000256" key="6">
    <source>
        <dbReference type="PROSITE-ProRule" id="PRU10141"/>
    </source>
</evidence>
<dbReference type="GO" id="GO:0004674">
    <property type="term" value="F:protein serine/threonine kinase activity"/>
    <property type="evidence" value="ECO:0007669"/>
    <property type="project" value="UniProtKB-KW"/>
</dbReference>
<reference evidence="10 11" key="1">
    <citation type="submission" date="2014-06" db="EMBL/GenBank/DDBJ databases">
        <authorList>
            <person name="Swart Estienne"/>
        </authorList>
    </citation>
    <scope>NUCLEOTIDE SEQUENCE [LARGE SCALE GENOMIC DNA]</scope>
    <source>
        <strain evidence="10 11">130c</strain>
    </source>
</reference>
<keyword evidence="11" id="KW-1185">Reference proteome</keyword>
<keyword evidence="3 6" id="KW-0547">Nucleotide-binding</keyword>
<dbReference type="GO" id="GO:0005524">
    <property type="term" value="F:ATP binding"/>
    <property type="evidence" value="ECO:0007669"/>
    <property type="project" value="UniProtKB-UniRule"/>
</dbReference>
<evidence type="ECO:0000256" key="7">
    <source>
        <dbReference type="SAM" id="MobiDB-lite"/>
    </source>
</evidence>
<evidence type="ECO:0000313" key="10">
    <source>
        <dbReference type="EMBL" id="CDW90682.1"/>
    </source>
</evidence>
<dbReference type="Gene3D" id="3.30.200.20">
    <property type="entry name" value="Phosphorylase Kinase, domain 1"/>
    <property type="match status" value="2"/>
</dbReference>
<evidence type="ECO:0000256" key="2">
    <source>
        <dbReference type="ARBA" id="ARBA00022679"/>
    </source>
</evidence>
<sequence>MLVSTFEMRENYFDFAKRVKLIDKKDSMRRKTKSEDPDSRQSLDVFKKDQSEQLHDEYNELVERHQSMKQYKMTLNDFEVVKVLGRGGYGKVFLVNRKSDKKVFAMKVIKKDRVKNPKQITRTKTERYILEKLEHPFLMHLKYAYTTKDKLFMIINYCPGGELFYHLQRMDFGLSKEHVSDRTDSFCGTAEYMAPEVILKKPYTKSVDWWSLGALMYEMLHGLPPFYTNKREKTFGLIVNNDFVFTNILSQNAMDLITRLLTKNAEKRIGNSDLDAEEIKQHPFFNGIDWDLLFQRRISPPFVPDPKKADQLKYFSQEFTDMAIEKDDQLKFSQNSIGGTGTGGGGAGEDSSNQRQSEWSGFSYQGSVNDSSMKIKVSQI</sequence>
<dbReference type="Gene3D" id="1.10.510.10">
    <property type="entry name" value="Transferase(Phosphotransferase) domain 1"/>
    <property type="match status" value="2"/>
</dbReference>
<evidence type="ECO:0000259" key="9">
    <source>
        <dbReference type="PROSITE" id="PS51285"/>
    </source>
</evidence>
<protein>
    <submittedName>
        <fullName evidence="10">Rps6 protein kinase</fullName>
    </submittedName>
</protein>
<evidence type="ECO:0000256" key="3">
    <source>
        <dbReference type="ARBA" id="ARBA00022741"/>
    </source>
</evidence>
<feature type="region of interest" description="Disordered" evidence="7">
    <location>
        <begin position="333"/>
        <end position="368"/>
    </location>
</feature>
<keyword evidence="4 10" id="KW-0418">Kinase</keyword>
<dbReference type="Pfam" id="PF00069">
    <property type="entry name" value="Pkinase"/>
    <property type="match status" value="2"/>
</dbReference>
<keyword evidence="5 6" id="KW-0067">ATP-binding</keyword>
<dbReference type="AlphaFoldDB" id="A0A078BBP4"/>
<evidence type="ECO:0000256" key="4">
    <source>
        <dbReference type="ARBA" id="ARBA00022777"/>
    </source>
</evidence>
<dbReference type="PANTHER" id="PTHR24351">
    <property type="entry name" value="RIBOSOMAL PROTEIN S6 KINASE"/>
    <property type="match status" value="1"/>
</dbReference>
<dbReference type="PROSITE" id="PS00107">
    <property type="entry name" value="PROTEIN_KINASE_ATP"/>
    <property type="match status" value="1"/>
</dbReference>